<evidence type="ECO:0000313" key="4">
    <source>
        <dbReference type="Proteomes" id="UP000028594"/>
    </source>
</evidence>
<dbReference type="RefSeq" id="WP_038603471.1">
    <property type="nucleotide sequence ID" value="NZ_CP009054.1"/>
</dbReference>
<evidence type="ECO:0000259" key="1">
    <source>
        <dbReference type="Pfam" id="PF11564"/>
    </source>
</evidence>
<dbReference type="EMBL" id="CP009054">
    <property type="protein sequence ID" value="AII12818.1"/>
    <property type="molecule type" value="Genomic_DNA"/>
</dbReference>
<evidence type="ECO:0000313" key="3">
    <source>
        <dbReference type="EMBL" id="AII12818.1"/>
    </source>
</evidence>
<dbReference type="InterPro" id="IPR021108">
    <property type="entry name" value="Restrct_endonuc_II_BpuJI_N"/>
</dbReference>
<dbReference type="Gene3D" id="1.10.1740.180">
    <property type="match status" value="1"/>
</dbReference>
<dbReference type="InterPro" id="IPR024975">
    <property type="entry name" value="NOV_C"/>
</dbReference>
<feature type="domain" description="Protein NO VEIN C-terminal" evidence="2">
    <location>
        <begin position="330"/>
        <end position="430"/>
    </location>
</feature>
<dbReference type="Pfam" id="PF11564">
    <property type="entry name" value="BpuJI_N"/>
    <property type="match status" value="1"/>
</dbReference>
<dbReference type="Gene3D" id="1.10.10.2090">
    <property type="match status" value="1"/>
</dbReference>
<feature type="domain" description="Restriction endonuclease type II BpuJI N-terminal" evidence="1">
    <location>
        <begin position="4"/>
        <end position="273"/>
    </location>
</feature>
<organism evidence="3 4">
    <name type="scientific">Lactococcus lactis subsp. lactis NCDO 2118</name>
    <dbReference type="NCBI Taxonomy" id="1117941"/>
    <lineage>
        <taxon>Bacteria</taxon>
        <taxon>Bacillati</taxon>
        <taxon>Bacillota</taxon>
        <taxon>Bacilli</taxon>
        <taxon>Lactobacillales</taxon>
        <taxon>Streptococcaceae</taxon>
        <taxon>Lactococcus</taxon>
    </lineage>
</organism>
<evidence type="ECO:0008006" key="5">
    <source>
        <dbReference type="Google" id="ProtNLM"/>
    </source>
</evidence>
<evidence type="ECO:0000259" key="2">
    <source>
        <dbReference type="Pfam" id="PF13020"/>
    </source>
</evidence>
<dbReference type="Pfam" id="PF13020">
    <property type="entry name" value="NOV_C"/>
    <property type="match status" value="1"/>
</dbReference>
<sequence length="468" mass="55006">MRTYQTPKEYYRRIHHVRPRFKNKVEEVLIFMATRLSSLGTLDSNKFAESMNKAIREFPDNHDLTLKTIQNWRTEISALFGFVLTENGVSRAGRTAVELADNQDLVKFFKEFLFSFQYPGAHTKDKEILELCQDDIRFQPAYFLINLMKNCPIQREAYITKDEATHLIFNDLRVTAKKETISETWKRVIDSRKSNMNFDSSGDVTRYAGDILDYMELANFINLKGRNFYLNKNEKDSINKFMENATFFSEYSDLKRKNKLTLESIKEIRVKWFSFVNRDLGKIDFATNIDSYISETEQIVIERQKESIIEFQEVLVNERKIKTFEIGTRGEAIIINHEKTKLLASGHDDLVHLINFVPTKLAVGYDIQSFEDDDSELRKYIEVKTTISNRSVSFNSIHITKNEWRTAKSVKDRYYIYRMQVSQQQRKLFILKNLYNMVTNEIVDLIPSNDGFDIRFKDSSGAYEELIV</sequence>
<name>A0ABC8A6M3_LACLL</name>
<gene>
    <name evidence="3" type="ORF">NCDO2118_1339</name>
</gene>
<reference evidence="3 4" key="1">
    <citation type="submission" date="2014-07" db="EMBL/GenBank/DDBJ databases">
        <title>Genome sequence of Lactococcus lactis subsp. lactis NCDO 2118, a GABA-producing strain.</title>
        <authorList>
            <person name="Oliveira L.C."/>
            <person name="Saraiva T.D.L."/>
            <person name="Soares S.C."/>
            <person name="Ramos R.T.J."/>
            <person name="Sa P.H.C.G."/>
            <person name="Carneiro A.R."/>
            <person name="Miranda F."/>
            <person name="Freire M."/>
            <person name="Renan W."/>
            <person name="Oliveira A.F.Jr."/>
            <person name="Santos A.R."/>
            <person name="Pinto A.C."/>
            <person name="Souza B.M."/>
            <person name="Castro C.P."/>
            <person name="Diniz C.A.A."/>
            <person name="Rocha C.S."/>
            <person name="Mariano D.C.B."/>
            <person name="Aguiar E.L."/>
            <person name="Folador E.L."/>
            <person name="Barbosa E.G.V."/>
            <person name="Aburjaile F.F."/>
            <person name="Goncalves L.A."/>
            <person name="Guimaraes L.C."/>
            <person name="Azevedo M.S.P."/>
            <person name="Agresti P.C.M."/>
            <person name="Faria R.F."/>
            <person name="Tiwari S."/>
            <person name="Almeida S.S."/>
            <person name="Hassan S.S."/>
            <person name="Pereira V.B."/>
            <person name="Abreu V.A.C."/>
            <person name="Pereira U.P."/>
            <person name="Dorella F.A."/>
            <person name="Carvalho A.F."/>
            <person name="Pereira F.L."/>
            <person name="Leal C.A.G."/>
            <person name="Figueiredo H.C.P."/>
            <person name="Silva A."/>
            <person name="Miyoshi A."/>
            <person name="Azevedo V."/>
        </authorList>
    </citation>
    <scope>NUCLEOTIDE SEQUENCE [LARGE SCALE GENOMIC DNA]</scope>
    <source>
        <strain evidence="3 4">NCDO 2118</strain>
    </source>
</reference>
<dbReference type="Proteomes" id="UP000028594">
    <property type="component" value="Chromosome"/>
</dbReference>
<dbReference type="AlphaFoldDB" id="A0ABC8A6M3"/>
<proteinExistence type="predicted"/>
<protein>
    <recommendedName>
        <fullName evidence="5">DUF3883 domain-containing protein</fullName>
    </recommendedName>
</protein>
<dbReference type="KEGG" id="llx:NCDO2118_1339"/>
<accession>A0ABC8A6M3</accession>
<dbReference type="Gene3D" id="1.10.10.2080">
    <property type="match status" value="1"/>
</dbReference>